<dbReference type="InterPro" id="IPR013128">
    <property type="entry name" value="Peptidase_C1A"/>
</dbReference>
<dbReference type="InterPro" id="IPR000668">
    <property type="entry name" value="Peptidase_C1A_C"/>
</dbReference>
<evidence type="ECO:0000256" key="5">
    <source>
        <dbReference type="ARBA" id="ARBA00023157"/>
    </source>
</evidence>
<evidence type="ECO:0000256" key="3">
    <source>
        <dbReference type="ARBA" id="ARBA00022801"/>
    </source>
</evidence>
<dbReference type="OrthoDB" id="10253408at2759"/>
<sequence>MAAVEGLVKIKTSKLISFSEQQLLDCSTNGGNQDCKGGWMINAFDYISQNQGITSEESYPYQQMQETCDTQINKVATISGYQMVPKNDKEALLKAVKNQPVSVALEGHGRDFQFYNGGVFKGDYGNSLTHAVTIVGYGTSEEGLNYFFIKNSWGETWGENGHMKIQRNVNMKGGLCGIAMKASYPIA</sequence>
<dbReference type="PANTHER" id="PTHR12411">
    <property type="entry name" value="CYSTEINE PROTEASE FAMILY C1-RELATED"/>
    <property type="match status" value="1"/>
</dbReference>
<evidence type="ECO:0000256" key="4">
    <source>
        <dbReference type="ARBA" id="ARBA00022807"/>
    </source>
</evidence>
<dbReference type="Pfam" id="PF00112">
    <property type="entry name" value="Peptidase_C1"/>
    <property type="match status" value="1"/>
</dbReference>
<dbReference type="CDD" id="cd02248">
    <property type="entry name" value="Peptidase_C1A"/>
    <property type="match status" value="1"/>
</dbReference>
<gene>
    <name evidence="7" type="ORF">Goshw_028998</name>
</gene>
<dbReference type="InterPro" id="IPR038765">
    <property type="entry name" value="Papain-like_cys_pep_sf"/>
</dbReference>
<dbReference type="GO" id="GO:0006508">
    <property type="term" value="P:proteolysis"/>
    <property type="evidence" value="ECO:0007669"/>
    <property type="project" value="UniProtKB-KW"/>
</dbReference>
<dbReference type="Gene3D" id="3.90.70.10">
    <property type="entry name" value="Cysteine proteinases"/>
    <property type="match status" value="1"/>
</dbReference>
<name>A0A7J9MA28_GOSSC</name>
<dbReference type="Proteomes" id="UP000593576">
    <property type="component" value="Unassembled WGS sequence"/>
</dbReference>
<reference evidence="7 8" key="1">
    <citation type="journal article" date="2019" name="Genome Biol. Evol.">
        <title>Insights into the evolution of the New World diploid cottons (Gossypium, subgenus Houzingenia) based on genome sequencing.</title>
        <authorList>
            <person name="Grover C.E."/>
            <person name="Arick M.A. 2nd"/>
            <person name="Thrash A."/>
            <person name="Conover J.L."/>
            <person name="Sanders W.S."/>
            <person name="Peterson D.G."/>
            <person name="Frelichowski J.E."/>
            <person name="Scheffler J.A."/>
            <person name="Scheffler B.E."/>
            <person name="Wendel J.F."/>
        </authorList>
    </citation>
    <scope>NUCLEOTIDE SEQUENCE [LARGE SCALE GENOMIC DNA]</scope>
    <source>
        <strain evidence="7">1</strain>
        <tissue evidence="7">Leaf</tissue>
    </source>
</reference>
<evidence type="ECO:0000259" key="6">
    <source>
        <dbReference type="SMART" id="SM00645"/>
    </source>
</evidence>
<keyword evidence="2" id="KW-0645">Protease</keyword>
<accession>A0A7J9MA28</accession>
<dbReference type="EMBL" id="JABFAF010000009">
    <property type="protein sequence ID" value="MBA0867289.1"/>
    <property type="molecule type" value="Genomic_DNA"/>
</dbReference>
<comment type="caution">
    <text evidence="7">The sequence shown here is derived from an EMBL/GenBank/DDBJ whole genome shotgun (WGS) entry which is preliminary data.</text>
</comment>
<organism evidence="7 8">
    <name type="scientific">Gossypium schwendimanii</name>
    <name type="common">Cotton</name>
    <dbReference type="NCBI Taxonomy" id="34291"/>
    <lineage>
        <taxon>Eukaryota</taxon>
        <taxon>Viridiplantae</taxon>
        <taxon>Streptophyta</taxon>
        <taxon>Embryophyta</taxon>
        <taxon>Tracheophyta</taxon>
        <taxon>Spermatophyta</taxon>
        <taxon>Magnoliopsida</taxon>
        <taxon>eudicotyledons</taxon>
        <taxon>Gunneridae</taxon>
        <taxon>Pentapetalae</taxon>
        <taxon>rosids</taxon>
        <taxon>malvids</taxon>
        <taxon>Malvales</taxon>
        <taxon>Malvaceae</taxon>
        <taxon>Malvoideae</taxon>
        <taxon>Gossypium</taxon>
    </lineage>
</organism>
<keyword evidence="5" id="KW-1015">Disulfide bond</keyword>
<dbReference type="PROSITE" id="PS00639">
    <property type="entry name" value="THIOL_PROTEASE_HIS"/>
    <property type="match status" value="1"/>
</dbReference>
<comment type="similarity">
    <text evidence="1">Belongs to the peptidase C1 family.</text>
</comment>
<proteinExistence type="inferred from homology"/>
<feature type="domain" description="Peptidase C1A papain C-terminal" evidence="6">
    <location>
        <begin position="1"/>
        <end position="186"/>
    </location>
</feature>
<keyword evidence="8" id="KW-1185">Reference proteome</keyword>
<keyword evidence="3" id="KW-0378">Hydrolase</keyword>
<evidence type="ECO:0000313" key="8">
    <source>
        <dbReference type="Proteomes" id="UP000593576"/>
    </source>
</evidence>
<dbReference type="SMART" id="SM00645">
    <property type="entry name" value="Pept_C1"/>
    <property type="match status" value="1"/>
</dbReference>
<dbReference type="InterPro" id="IPR025660">
    <property type="entry name" value="Pept_his_AS"/>
</dbReference>
<dbReference type="AlphaFoldDB" id="A0A7J9MA28"/>
<keyword evidence="4" id="KW-0788">Thiol protease</keyword>
<dbReference type="SUPFAM" id="SSF54001">
    <property type="entry name" value="Cysteine proteinases"/>
    <property type="match status" value="1"/>
</dbReference>
<evidence type="ECO:0000313" key="7">
    <source>
        <dbReference type="EMBL" id="MBA0867289.1"/>
    </source>
</evidence>
<dbReference type="InterPro" id="IPR039417">
    <property type="entry name" value="Peptidase_C1A_papain-like"/>
</dbReference>
<dbReference type="GO" id="GO:0008234">
    <property type="term" value="F:cysteine-type peptidase activity"/>
    <property type="evidence" value="ECO:0007669"/>
    <property type="project" value="UniProtKB-KW"/>
</dbReference>
<protein>
    <recommendedName>
        <fullName evidence="6">Peptidase C1A papain C-terminal domain-containing protein</fullName>
    </recommendedName>
</protein>
<evidence type="ECO:0000256" key="2">
    <source>
        <dbReference type="ARBA" id="ARBA00022670"/>
    </source>
</evidence>
<evidence type="ECO:0000256" key="1">
    <source>
        <dbReference type="ARBA" id="ARBA00008455"/>
    </source>
</evidence>